<dbReference type="Gene3D" id="3.40.50.850">
    <property type="entry name" value="Isochorismatase-like"/>
    <property type="match status" value="1"/>
</dbReference>
<dbReference type="Pfam" id="PF00857">
    <property type="entry name" value="Isochorismatase"/>
    <property type="match status" value="1"/>
</dbReference>
<dbReference type="CDD" id="cd00431">
    <property type="entry name" value="cysteine_hydrolases"/>
    <property type="match status" value="1"/>
</dbReference>
<dbReference type="GO" id="GO:0008936">
    <property type="term" value="F:nicotinamidase activity"/>
    <property type="evidence" value="ECO:0007669"/>
    <property type="project" value="UniProtKB-EC"/>
</dbReference>
<evidence type="ECO:0000313" key="4">
    <source>
        <dbReference type="EMBL" id="CAH0416610.1"/>
    </source>
</evidence>
<evidence type="ECO:0000256" key="1">
    <source>
        <dbReference type="ARBA" id="ARBA00006336"/>
    </source>
</evidence>
<organism evidence="4 5">
    <name type="scientific">Periweissella fabaria</name>
    <dbReference type="NCBI Taxonomy" id="546157"/>
    <lineage>
        <taxon>Bacteria</taxon>
        <taxon>Bacillati</taxon>
        <taxon>Bacillota</taxon>
        <taxon>Bacilli</taxon>
        <taxon>Lactobacillales</taxon>
        <taxon>Lactobacillaceae</taxon>
        <taxon>Periweissella</taxon>
    </lineage>
</organism>
<name>A0ABM8Z728_9LACO</name>
<keyword evidence="2 4" id="KW-0378">Hydrolase</keyword>
<reference evidence="4 5" key="1">
    <citation type="submission" date="2021-11" db="EMBL/GenBank/DDBJ databases">
        <authorList>
            <person name="Depoorter E."/>
        </authorList>
    </citation>
    <scope>NUCLEOTIDE SEQUENCE [LARGE SCALE GENOMIC DNA]</scope>
    <source>
        <strain evidence="4 5">LMG 24289</strain>
    </source>
</reference>
<evidence type="ECO:0000313" key="5">
    <source>
        <dbReference type="Proteomes" id="UP000789707"/>
    </source>
</evidence>
<dbReference type="PANTHER" id="PTHR43540">
    <property type="entry name" value="PEROXYUREIDOACRYLATE/UREIDOACRYLATE AMIDOHYDROLASE-RELATED"/>
    <property type="match status" value="1"/>
</dbReference>
<keyword evidence="5" id="KW-1185">Reference proteome</keyword>
<proteinExistence type="inferred from homology"/>
<evidence type="ECO:0000259" key="3">
    <source>
        <dbReference type="Pfam" id="PF00857"/>
    </source>
</evidence>
<accession>A0ABM8Z728</accession>
<comment type="caution">
    <text evidence="4">The sequence shown here is derived from an EMBL/GenBank/DDBJ whole genome shotgun (WGS) entry which is preliminary data.</text>
</comment>
<dbReference type="SUPFAM" id="SSF52499">
    <property type="entry name" value="Isochorismatase-like hydrolases"/>
    <property type="match status" value="1"/>
</dbReference>
<feature type="domain" description="Isochorismatase-like" evidence="3">
    <location>
        <begin position="4"/>
        <end position="177"/>
    </location>
</feature>
<dbReference type="InterPro" id="IPR000868">
    <property type="entry name" value="Isochorismatase-like_dom"/>
</dbReference>
<comment type="similarity">
    <text evidence="1">Belongs to the isochorismatase family.</text>
</comment>
<dbReference type="Proteomes" id="UP000789707">
    <property type="component" value="Unassembled WGS sequence"/>
</dbReference>
<sequence length="184" mass="20687">MTKALLIIDYTNDFVATEGALTVGEPAQALAPKITQLATDFLINGDYVILPTDLHNANNPFEPEAKLFPPHNLKNTWGRQYFGDLETWVQNNKANEHVYVFPKNHYNSFANTNLDNFLRERKINELHLVGVCTDICVLHTAVAAYDLNYDVTIHADGVATFNPIGQEWALQHFKNSLGFQVVDA</sequence>
<protein>
    <submittedName>
        <fullName evidence="4">Nicotinamidase</fullName>
        <ecNumber evidence="4">3.5.1.19</ecNumber>
    </submittedName>
</protein>
<dbReference type="InterPro" id="IPR036380">
    <property type="entry name" value="Isochorismatase-like_sf"/>
</dbReference>
<dbReference type="InterPro" id="IPR050272">
    <property type="entry name" value="Isochorismatase-like_hydrls"/>
</dbReference>
<dbReference type="RefSeq" id="WP_230096652.1">
    <property type="nucleotide sequence ID" value="NZ_CAKKNS010000003.1"/>
</dbReference>
<evidence type="ECO:0000256" key="2">
    <source>
        <dbReference type="ARBA" id="ARBA00022801"/>
    </source>
</evidence>
<dbReference type="EC" id="3.5.1.19" evidence="4"/>
<dbReference type="PANTHER" id="PTHR43540:SF10">
    <property type="entry name" value="ISOCHORISMATASE"/>
    <property type="match status" value="1"/>
</dbReference>
<gene>
    <name evidence="4" type="primary">pncA</name>
    <name evidence="4" type="ORF">WFA24289_00914</name>
</gene>
<dbReference type="EMBL" id="CAKKNS010000003">
    <property type="protein sequence ID" value="CAH0416610.1"/>
    <property type="molecule type" value="Genomic_DNA"/>
</dbReference>